<gene>
    <name evidence="16" type="ORF">BEMITA_LOCUS14238</name>
</gene>
<evidence type="ECO:0000256" key="7">
    <source>
        <dbReference type="ARBA" id="ARBA00022824"/>
    </source>
</evidence>
<dbReference type="InterPro" id="IPR050196">
    <property type="entry name" value="Cytochrome_P450_Monoox"/>
</dbReference>
<keyword evidence="11 14" id="KW-0503">Monooxygenase</keyword>
<dbReference type="PRINTS" id="PR00463">
    <property type="entry name" value="EP450I"/>
</dbReference>
<dbReference type="AlphaFoldDB" id="A0A9P0APK9"/>
<feature type="transmembrane region" description="Helical" evidence="15">
    <location>
        <begin position="6"/>
        <end position="28"/>
    </location>
</feature>
<dbReference type="GO" id="GO:0020037">
    <property type="term" value="F:heme binding"/>
    <property type="evidence" value="ECO:0007669"/>
    <property type="project" value="InterPro"/>
</dbReference>
<comment type="similarity">
    <text evidence="4 14">Belongs to the cytochrome P450 family.</text>
</comment>
<protein>
    <recommendedName>
        <fullName evidence="18">Cytochrome P450</fullName>
    </recommendedName>
</protein>
<feature type="binding site" description="axial binding residue" evidence="13">
    <location>
        <position position="449"/>
    </location>
    <ligand>
        <name>heme</name>
        <dbReference type="ChEBI" id="CHEBI:30413"/>
    </ligand>
    <ligandPart>
        <name>Fe</name>
        <dbReference type="ChEBI" id="CHEBI:18248"/>
    </ligandPart>
</feature>
<accession>A0A9P0APK9</accession>
<dbReference type="InterPro" id="IPR001128">
    <property type="entry name" value="Cyt_P450"/>
</dbReference>
<keyword evidence="17" id="KW-1185">Reference proteome</keyword>
<dbReference type="Proteomes" id="UP001152759">
    <property type="component" value="Chromosome 9"/>
</dbReference>
<evidence type="ECO:0000256" key="9">
    <source>
        <dbReference type="ARBA" id="ARBA00023002"/>
    </source>
</evidence>
<evidence type="ECO:0000256" key="13">
    <source>
        <dbReference type="PIRSR" id="PIRSR602401-1"/>
    </source>
</evidence>
<evidence type="ECO:0000313" key="17">
    <source>
        <dbReference type="Proteomes" id="UP001152759"/>
    </source>
</evidence>
<dbReference type="InterPro" id="IPR036396">
    <property type="entry name" value="Cyt_P450_sf"/>
</dbReference>
<keyword evidence="15" id="KW-0812">Transmembrane</keyword>
<evidence type="ECO:0000256" key="12">
    <source>
        <dbReference type="ARBA" id="ARBA00023136"/>
    </source>
</evidence>
<evidence type="ECO:0000256" key="5">
    <source>
        <dbReference type="ARBA" id="ARBA00022617"/>
    </source>
</evidence>
<organism evidence="16 17">
    <name type="scientific">Bemisia tabaci</name>
    <name type="common">Sweetpotato whitefly</name>
    <name type="synonym">Aleurodes tabaci</name>
    <dbReference type="NCBI Taxonomy" id="7038"/>
    <lineage>
        <taxon>Eukaryota</taxon>
        <taxon>Metazoa</taxon>
        <taxon>Ecdysozoa</taxon>
        <taxon>Arthropoda</taxon>
        <taxon>Hexapoda</taxon>
        <taxon>Insecta</taxon>
        <taxon>Pterygota</taxon>
        <taxon>Neoptera</taxon>
        <taxon>Paraneoptera</taxon>
        <taxon>Hemiptera</taxon>
        <taxon>Sternorrhyncha</taxon>
        <taxon>Aleyrodoidea</taxon>
        <taxon>Aleyrodidae</taxon>
        <taxon>Aleyrodinae</taxon>
        <taxon>Bemisia</taxon>
    </lineage>
</organism>
<keyword evidence="12 15" id="KW-0472">Membrane</keyword>
<evidence type="ECO:0008006" key="18">
    <source>
        <dbReference type="Google" id="ProtNLM"/>
    </source>
</evidence>
<dbReference type="PROSITE" id="PS00086">
    <property type="entry name" value="CYTOCHROME_P450"/>
    <property type="match status" value="1"/>
</dbReference>
<evidence type="ECO:0000256" key="1">
    <source>
        <dbReference type="ARBA" id="ARBA00001971"/>
    </source>
</evidence>
<keyword evidence="15" id="KW-1133">Transmembrane helix</keyword>
<evidence type="ECO:0000256" key="14">
    <source>
        <dbReference type="RuleBase" id="RU000461"/>
    </source>
</evidence>
<name>A0A9P0APK9_BEMTA</name>
<feature type="transmembrane region" description="Helical" evidence="15">
    <location>
        <begin position="40"/>
        <end position="60"/>
    </location>
</feature>
<evidence type="ECO:0000256" key="11">
    <source>
        <dbReference type="ARBA" id="ARBA00023033"/>
    </source>
</evidence>
<dbReference type="Pfam" id="PF00067">
    <property type="entry name" value="p450"/>
    <property type="match status" value="1"/>
</dbReference>
<keyword evidence="10 13" id="KW-0408">Iron</keyword>
<keyword evidence="5 13" id="KW-0349">Heme</keyword>
<dbReference type="Gene3D" id="1.10.630.10">
    <property type="entry name" value="Cytochrome P450"/>
    <property type="match status" value="1"/>
</dbReference>
<evidence type="ECO:0000256" key="10">
    <source>
        <dbReference type="ARBA" id="ARBA00023004"/>
    </source>
</evidence>
<dbReference type="GO" id="GO:0005506">
    <property type="term" value="F:iron ion binding"/>
    <property type="evidence" value="ECO:0007669"/>
    <property type="project" value="InterPro"/>
</dbReference>
<dbReference type="PANTHER" id="PTHR24291:SF189">
    <property type="entry name" value="CYTOCHROME P450 4C3-RELATED"/>
    <property type="match status" value="1"/>
</dbReference>
<dbReference type="PANTHER" id="PTHR24291">
    <property type="entry name" value="CYTOCHROME P450 FAMILY 4"/>
    <property type="match status" value="1"/>
</dbReference>
<comment type="cofactor">
    <cofactor evidence="1 13">
        <name>heme</name>
        <dbReference type="ChEBI" id="CHEBI:30413"/>
    </cofactor>
</comment>
<dbReference type="EMBL" id="OU963870">
    <property type="protein sequence ID" value="CAH0396133.1"/>
    <property type="molecule type" value="Genomic_DNA"/>
</dbReference>
<evidence type="ECO:0000313" key="16">
    <source>
        <dbReference type="EMBL" id="CAH0396133.1"/>
    </source>
</evidence>
<keyword evidence="8" id="KW-0492">Microsome</keyword>
<keyword evidence="6 13" id="KW-0479">Metal-binding</keyword>
<evidence type="ECO:0000256" key="6">
    <source>
        <dbReference type="ARBA" id="ARBA00022723"/>
    </source>
</evidence>
<evidence type="ECO:0000256" key="8">
    <source>
        <dbReference type="ARBA" id="ARBA00022848"/>
    </source>
</evidence>
<evidence type="ECO:0000256" key="2">
    <source>
        <dbReference type="ARBA" id="ARBA00004174"/>
    </source>
</evidence>
<dbReference type="InterPro" id="IPR002401">
    <property type="entry name" value="Cyt_P450_E_grp-I"/>
</dbReference>
<dbReference type="PRINTS" id="PR00385">
    <property type="entry name" value="P450"/>
</dbReference>
<keyword evidence="9 14" id="KW-0560">Oxidoreductase</keyword>
<proteinExistence type="inferred from homology"/>
<dbReference type="InterPro" id="IPR017972">
    <property type="entry name" value="Cyt_P450_CS"/>
</dbReference>
<dbReference type="GO" id="GO:0005789">
    <property type="term" value="C:endoplasmic reticulum membrane"/>
    <property type="evidence" value="ECO:0007669"/>
    <property type="project" value="UniProtKB-SubCell"/>
</dbReference>
<evidence type="ECO:0000256" key="3">
    <source>
        <dbReference type="ARBA" id="ARBA00004406"/>
    </source>
</evidence>
<evidence type="ECO:0000256" key="15">
    <source>
        <dbReference type="SAM" id="Phobius"/>
    </source>
</evidence>
<dbReference type="SUPFAM" id="SSF48264">
    <property type="entry name" value="Cytochrome P450"/>
    <property type="match status" value="1"/>
</dbReference>
<dbReference type="GO" id="GO:0004497">
    <property type="term" value="F:monooxygenase activity"/>
    <property type="evidence" value="ECO:0007669"/>
    <property type="project" value="UniProtKB-KW"/>
</dbReference>
<reference evidence="16" key="1">
    <citation type="submission" date="2021-12" db="EMBL/GenBank/DDBJ databases">
        <authorList>
            <person name="King R."/>
        </authorList>
    </citation>
    <scope>NUCLEOTIDE SEQUENCE</scope>
</reference>
<sequence length="524" mass="60304">MSAAVVIGTSLTPLLFFFLALTYVVYSLTQRWKLRRIIQFMSQIPGPPALPIIGTFYIFLDQLRTMDVTKFLLDVVESFPETSRHWLNFTPYIVTTDREIVAALTSSRDNVTKAKEYESLRLISAGLFSSTGNLWRKTRRIVNPGFRTSVLDSFDENFSHHVQVFLDAVEERVKTGEEFNVFRMVHSFTLDAVIDNMLGVRLDIQKEKTYRLSRCVEKAVDMFFERSFNPLLWPDLVYSLIGKKKIMLEASAEMRRLAEEVLNERIAHRERQRKENPTAETPQYFMELLLNGIESGEVTKQQCVEEIIELFLAGSLTSAITISWMIKGAAMYPHLSEKVYEEVMSVCGNRKITYDDLSKLTYLDMIVKETLRHCTLPVIGREITSELKVNDKMTIPPGINVIVPLFGLHHDPRYWEKPNEFYPEHFSPENEGKRPKGTFLPFSSGPRNCIGNKYAMRAMKCLLANVVLRFTVSTSEPVPKDIIHDLQYKIVFLICPKHGWNVRFHNRVHKSENPSSELTLATPA</sequence>
<evidence type="ECO:0000256" key="4">
    <source>
        <dbReference type="ARBA" id="ARBA00010617"/>
    </source>
</evidence>
<comment type="subcellular location">
    <subcellularLocation>
        <location evidence="3">Endoplasmic reticulum membrane</location>
        <topology evidence="3">Peripheral membrane protein</topology>
    </subcellularLocation>
    <subcellularLocation>
        <location evidence="2">Microsome membrane</location>
        <topology evidence="2">Peripheral membrane protein</topology>
    </subcellularLocation>
</comment>
<keyword evidence="7" id="KW-0256">Endoplasmic reticulum</keyword>
<dbReference type="GO" id="GO:0016705">
    <property type="term" value="F:oxidoreductase activity, acting on paired donors, with incorporation or reduction of molecular oxygen"/>
    <property type="evidence" value="ECO:0007669"/>
    <property type="project" value="InterPro"/>
</dbReference>